<keyword evidence="5 8" id="KW-1133">Transmembrane helix</keyword>
<feature type="transmembrane region" description="Helical" evidence="8">
    <location>
        <begin position="54"/>
        <end position="76"/>
    </location>
</feature>
<dbReference type="AlphaFoldDB" id="I0WGK6"/>
<evidence type="ECO:0000256" key="4">
    <source>
        <dbReference type="ARBA" id="ARBA00022741"/>
    </source>
</evidence>
<keyword evidence="2" id="KW-1003">Cell membrane</keyword>
<keyword evidence="4" id="KW-0547">Nucleotide-binding</keyword>
<dbReference type="Proteomes" id="UP000005938">
    <property type="component" value="Unassembled WGS sequence"/>
</dbReference>
<gene>
    <name evidence="10" type="ORF">W5A_04888</name>
</gene>
<evidence type="ECO:0000313" key="10">
    <source>
        <dbReference type="EMBL" id="EID75522.1"/>
    </source>
</evidence>
<protein>
    <recommendedName>
        <fullName evidence="9">Pycsar effector protein domain-containing protein</fullName>
    </recommendedName>
</protein>
<evidence type="ECO:0000256" key="5">
    <source>
        <dbReference type="ARBA" id="ARBA00022989"/>
    </source>
</evidence>
<evidence type="ECO:0000256" key="7">
    <source>
        <dbReference type="ARBA" id="ARBA00023136"/>
    </source>
</evidence>
<dbReference type="PATRIC" id="fig|946077.3.peg.992"/>
<evidence type="ECO:0000313" key="11">
    <source>
        <dbReference type="Proteomes" id="UP000005938"/>
    </source>
</evidence>
<comment type="caution">
    <text evidence="10">The sequence shown here is derived from an EMBL/GenBank/DDBJ whole genome shotgun (WGS) entry which is preliminary data.</text>
</comment>
<evidence type="ECO:0000256" key="1">
    <source>
        <dbReference type="ARBA" id="ARBA00004236"/>
    </source>
</evidence>
<feature type="domain" description="Pycsar effector protein" evidence="9">
    <location>
        <begin position="8"/>
        <end position="165"/>
    </location>
</feature>
<evidence type="ECO:0000256" key="8">
    <source>
        <dbReference type="SAM" id="Phobius"/>
    </source>
</evidence>
<proteinExistence type="predicted"/>
<feature type="transmembrane region" description="Helical" evidence="8">
    <location>
        <begin position="149"/>
        <end position="167"/>
    </location>
</feature>
<organism evidence="10 11">
    <name type="scientific">Imtechella halotolerans K1</name>
    <dbReference type="NCBI Taxonomy" id="946077"/>
    <lineage>
        <taxon>Bacteria</taxon>
        <taxon>Pseudomonadati</taxon>
        <taxon>Bacteroidota</taxon>
        <taxon>Flavobacteriia</taxon>
        <taxon>Flavobacteriales</taxon>
        <taxon>Flavobacteriaceae</taxon>
        <taxon>Imtechella</taxon>
    </lineage>
</organism>
<evidence type="ECO:0000256" key="2">
    <source>
        <dbReference type="ARBA" id="ARBA00022475"/>
    </source>
</evidence>
<keyword evidence="3 8" id="KW-0812">Transmembrane</keyword>
<keyword evidence="11" id="KW-1185">Reference proteome</keyword>
<comment type="subcellular location">
    <subcellularLocation>
        <location evidence="1">Cell membrane</location>
    </subcellularLocation>
</comment>
<dbReference type="eggNOG" id="ENOG50305DH">
    <property type="taxonomic scope" value="Bacteria"/>
</dbReference>
<dbReference type="EMBL" id="AJJU01000004">
    <property type="protein sequence ID" value="EID75522.1"/>
    <property type="molecule type" value="Genomic_DNA"/>
</dbReference>
<sequence>MKEESYNYWMQIERLDRLIRASELKAGLIISFHSLLVGVFFDRLDSLQQTFQDSIMFIVLVCLWLLFVGISIYYAINCFIPRMELKYDNNVFFFSDAVRKYGDIHQFSKTYCKICNNEKLLYDQLSQQVYIGSKIIDHKFKSVQKSVKYLAYSFIYVVLLLVLWLTMLF</sequence>
<dbReference type="InterPro" id="IPR043760">
    <property type="entry name" value="PycTM_dom"/>
</dbReference>
<dbReference type="OrthoDB" id="823069at2"/>
<accession>I0WGK6</accession>
<dbReference type="STRING" id="946077.W5A_04888"/>
<dbReference type="GO" id="GO:0051607">
    <property type="term" value="P:defense response to virus"/>
    <property type="evidence" value="ECO:0007669"/>
    <property type="project" value="UniProtKB-KW"/>
</dbReference>
<name>I0WGK6_9FLAO</name>
<feature type="transmembrane region" description="Helical" evidence="8">
    <location>
        <begin position="24"/>
        <end position="42"/>
    </location>
</feature>
<reference evidence="10 11" key="1">
    <citation type="journal article" date="2012" name="J. Bacteriol.">
        <title>Genome Sequence of the Halotolerant Bacterium Imtechella halotolerans K1T.</title>
        <authorList>
            <person name="Kumar S."/>
            <person name="Vikram S."/>
            <person name="Subramanian S."/>
            <person name="Raghava G.P."/>
            <person name="Pinnaka A.K."/>
        </authorList>
    </citation>
    <scope>NUCLEOTIDE SEQUENCE [LARGE SCALE GENOMIC DNA]</scope>
    <source>
        <strain evidence="10 11">K1</strain>
    </source>
</reference>
<dbReference type="GO" id="GO:0005886">
    <property type="term" value="C:plasma membrane"/>
    <property type="evidence" value="ECO:0007669"/>
    <property type="project" value="UniProtKB-SubCell"/>
</dbReference>
<dbReference type="RefSeq" id="WP_008238014.1">
    <property type="nucleotide sequence ID" value="NZ_AJJU01000004.1"/>
</dbReference>
<evidence type="ECO:0000256" key="6">
    <source>
        <dbReference type="ARBA" id="ARBA00023118"/>
    </source>
</evidence>
<evidence type="ECO:0000256" key="3">
    <source>
        <dbReference type="ARBA" id="ARBA00022692"/>
    </source>
</evidence>
<dbReference type="GO" id="GO:0000166">
    <property type="term" value="F:nucleotide binding"/>
    <property type="evidence" value="ECO:0007669"/>
    <property type="project" value="UniProtKB-KW"/>
</dbReference>
<keyword evidence="6" id="KW-0051">Antiviral defense</keyword>
<dbReference type="Pfam" id="PF18967">
    <property type="entry name" value="PycTM"/>
    <property type="match status" value="1"/>
</dbReference>
<evidence type="ECO:0000259" key="9">
    <source>
        <dbReference type="Pfam" id="PF18967"/>
    </source>
</evidence>
<keyword evidence="7 8" id="KW-0472">Membrane</keyword>